<name>A0ABW7HFD3_9BURK</name>
<dbReference type="EMBL" id="JBIGIC010000008">
    <property type="protein sequence ID" value="MFG6488388.1"/>
    <property type="molecule type" value="Genomic_DNA"/>
</dbReference>
<dbReference type="SMART" id="SM01411">
    <property type="entry name" value="Ephrin_rec_like"/>
    <property type="match status" value="2"/>
</dbReference>
<comment type="caution">
    <text evidence="1">The sequence shown here is derived from an EMBL/GenBank/DDBJ whole genome shotgun (WGS) entry which is preliminary data.</text>
</comment>
<evidence type="ECO:0000313" key="2">
    <source>
        <dbReference type="Proteomes" id="UP001606134"/>
    </source>
</evidence>
<proteinExistence type="predicted"/>
<accession>A0ABW7HFD3</accession>
<evidence type="ECO:0000313" key="1">
    <source>
        <dbReference type="EMBL" id="MFG6488388.1"/>
    </source>
</evidence>
<sequence length="221" mass="21143">MLVPAGSYVNTSGASVATLAPVGTYVPTAGASVATQAPAGSYVSTPGATVPTLAPVGRYVPTAGASMAQQAPVGTYVATPGASAPIPAPVGSYVATAGASAATLAPAGSFVSTAGASSAQSCPSGSLSYGGAVACRATDGSASGPSLVSPHFQTTAGWGANVDLGDSFSAGSAWSMEVGNASADAADGKQTLLTLLSATLDGTDSVLRAGRLHGRRHAADR</sequence>
<keyword evidence="2" id="KW-1185">Reference proteome</keyword>
<dbReference type="Proteomes" id="UP001606134">
    <property type="component" value="Unassembled WGS sequence"/>
</dbReference>
<organism evidence="1 2">
    <name type="scientific">Pelomonas candidula</name>
    <dbReference type="NCBI Taxonomy" id="3299025"/>
    <lineage>
        <taxon>Bacteria</taxon>
        <taxon>Pseudomonadati</taxon>
        <taxon>Pseudomonadota</taxon>
        <taxon>Betaproteobacteria</taxon>
        <taxon>Burkholderiales</taxon>
        <taxon>Sphaerotilaceae</taxon>
        <taxon>Roseateles</taxon>
    </lineage>
</organism>
<gene>
    <name evidence="1" type="ORF">ACG04R_16995</name>
</gene>
<dbReference type="RefSeq" id="WP_394413197.1">
    <property type="nucleotide sequence ID" value="NZ_JBIGIC010000008.1"/>
</dbReference>
<reference evidence="1 2" key="1">
    <citation type="submission" date="2024-08" db="EMBL/GenBank/DDBJ databases">
        <authorList>
            <person name="Lu H."/>
        </authorList>
    </citation>
    <scope>NUCLEOTIDE SEQUENCE [LARGE SCALE GENOMIC DNA]</scope>
    <source>
        <strain evidence="1 2">BYS78W</strain>
    </source>
</reference>
<protein>
    <submittedName>
        <fullName evidence="1">Uncharacterized protein</fullName>
    </submittedName>
</protein>